<protein>
    <submittedName>
        <fullName evidence="1">Uncharacterized protein</fullName>
    </submittedName>
</protein>
<dbReference type="AlphaFoldDB" id="A0A3B0RGV7"/>
<dbReference type="EMBL" id="UOEE01000118">
    <property type="protein sequence ID" value="VAV90997.1"/>
    <property type="molecule type" value="Genomic_DNA"/>
</dbReference>
<organism evidence="1">
    <name type="scientific">hydrothermal vent metagenome</name>
    <dbReference type="NCBI Taxonomy" id="652676"/>
    <lineage>
        <taxon>unclassified sequences</taxon>
        <taxon>metagenomes</taxon>
        <taxon>ecological metagenomes</taxon>
    </lineage>
</organism>
<name>A0A3B0RGV7_9ZZZZ</name>
<gene>
    <name evidence="1" type="ORF">MNBD_ALPHA06-2063</name>
</gene>
<accession>A0A3B0RGV7</accession>
<evidence type="ECO:0000313" key="1">
    <source>
        <dbReference type="EMBL" id="VAV90997.1"/>
    </source>
</evidence>
<reference evidence="1" key="1">
    <citation type="submission" date="2018-06" db="EMBL/GenBank/DDBJ databases">
        <authorList>
            <person name="Zhirakovskaya E."/>
        </authorList>
    </citation>
    <scope>NUCLEOTIDE SEQUENCE</scope>
</reference>
<proteinExistence type="predicted"/>
<sequence length="85" mass="10202">MKETTVSIRDRSLRRDYGRRDLTPNECRRTAFAGFYSILQKSEARFCIQQQKFTFFTEQPYFALAIEQDRQNYRGKERLLGFSFA</sequence>